<dbReference type="AlphaFoldDB" id="A0A1B4V9C1"/>
<gene>
    <name evidence="1" type="ORF">SVA_2704</name>
</gene>
<dbReference type="OrthoDB" id="2462219at2"/>
<dbReference type="SUPFAM" id="SSF52402">
    <property type="entry name" value="Adenine nucleotide alpha hydrolases-like"/>
    <property type="match status" value="1"/>
</dbReference>
<dbReference type="RefSeq" id="WP_096461682.1">
    <property type="nucleotide sequence ID" value="NZ_AP014936.1"/>
</dbReference>
<dbReference type="EMBL" id="AP014936">
    <property type="protein sequence ID" value="BAU49252.1"/>
    <property type="molecule type" value="Genomic_DNA"/>
</dbReference>
<dbReference type="KEGG" id="sva:SVA_2704"/>
<dbReference type="InterPro" id="IPR014729">
    <property type="entry name" value="Rossmann-like_a/b/a_fold"/>
</dbReference>
<evidence type="ECO:0008006" key="3">
    <source>
        <dbReference type="Google" id="ProtNLM"/>
    </source>
</evidence>
<organism evidence="1 2">
    <name type="scientific">Sulfurifustis variabilis</name>
    <dbReference type="NCBI Taxonomy" id="1675686"/>
    <lineage>
        <taxon>Bacteria</taxon>
        <taxon>Pseudomonadati</taxon>
        <taxon>Pseudomonadota</taxon>
        <taxon>Gammaproteobacteria</taxon>
        <taxon>Acidiferrobacterales</taxon>
        <taxon>Acidiferrobacteraceae</taxon>
        <taxon>Sulfurifustis</taxon>
    </lineage>
</organism>
<evidence type="ECO:0000313" key="2">
    <source>
        <dbReference type="Proteomes" id="UP000218899"/>
    </source>
</evidence>
<reference evidence="1 2" key="1">
    <citation type="submission" date="2015-08" db="EMBL/GenBank/DDBJ databases">
        <title>Complete genome sequence of Sulfurifustis variabilis.</title>
        <authorList>
            <person name="Miura A."/>
            <person name="Kojima H."/>
            <person name="Fukui M."/>
        </authorList>
    </citation>
    <scope>NUCLEOTIDE SEQUENCE [LARGE SCALE GENOMIC DNA]</scope>
    <source>
        <strain evidence="2">skN76</strain>
    </source>
</reference>
<sequence length="524" mass="59198">MTGTERWQSLVSPETPRACAHAHSSEPGFPYVAQFLLGPRFVEHLAQWRRKRVAGRFSLTLHPSLACTQVADAGRELTLIGHILDPRRPEAGNAEILQALLSRFRTREDLVDATTGYGGRWLLIAARGQESFLFHDALGLRQVFYTDPASTGELWAVSQPGIAAEALALAPDEQALDYMDTETYRRTNEYRWPGTASTFTGLRHLPPNHRLDLATGASHRYWPSKPLDTFTLDAAVERLLALVPGLVRAATARFDVALSLTAGVDSRFVLAAARDLVDRLRFVTVRQGRLPDGHPDVEIPARLLARLGLPHDVISATSTMSPEFSLRFKRNVYRAHDHYGHDAEAILDYYGRTRAVLTGSGAEVGRRPFRTKLPHADRVRLTPETLAWLEYGSTHPFLVKHFAEWLDGARGQEHVKLLDLFEWEQDYGNWLAQTQLEFDVAWREIVTPYNCRAVLATLLGTPERYRGPDALLWREFIRRAWPELLAEPINPHKRTGRFGRTVADAKAIAHYWSFRRRCARPAEA</sequence>
<evidence type="ECO:0000313" key="1">
    <source>
        <dbReference type="EMBL" id="BAU49252.1"/>
    </source>
</evidence>
<proteinExistence type="predicted"/>
<dbReference type="Proteomes" id="UP000218899">
    <property type="component" value="Chromosome"/>
</dbReference>
<accession>A0A1B4V9C1</accession>
<keyword evidence="2" id="KW-1185">Reference proteome</keyword>
<protein>
    <recommendedName>
        <fullName evidence="3">Asparagine synthase</fullName>
    </recommendedName>
</protein>
<name>A0A1B4V9C1_9GAMM</name>
<dbReference type="Gene3D" id="3.40.50.620">
    <property type="entry name" value="HUPs"/>
    <property type="match status" value="1"/>
</dbReference>